<evidence type="ECO:0000259" key="2">
    <source>
        <dbReference type="Pfam" id="PF17482"/>
    </source>
</evidence>
<dbReference type="Gene3D" id="3.40.50.11780">
    <property type="match status" value="1"/>
</dbReference>
<evidence type="ECO:0000313" key="3">
    <source>
        <dbReference type="EMBL" id="TCC97228.1"/>
    </source>
</evidence>
<dbReference type="InterPro" id="IPR020287">
    <property type="entry name" value="Tail_sheath_C"/>
</dbReference>
<dbReference type="Pfam" id="PF17482">
    <property type="entry name" value="Phage_sheath_1C"/>
    <property type="match status" value="1"/>
</dbReference>
<dbReference type="OrthoDB" id="9767864at2"/>
<feature type="domain" description="Tail sheath protein C-terminal" evidence="2">
    <location>
        <begin position="382"/>
        <end position="488"/>
    </location>
</feature>
<proteinExistence type="inferred from homology"/>
<keyword evidence="4" id="KW-1185">Reference proteome</keyword>
<dbReference type="RefSeq" id="WP_131608641.1">
    <property type="nucleotide sequence ID" value="NZ_SJSM01000004.1"/>
</dbReference>
<reference evidence="3 4" key="1">
    <citation type="submission" date="2019-02" db="EMBL/GenBank/DDBJ databases">
        <title>Pedobacter sp. RP-3-8 sp. nov., isolated from Arctic soil.</title>
        <authorList>
            <person name="Dahal R.H."/>
        </authorList>
    </citation>
    <scope>NUCLEOTIDE SEQUENCE [LARGE SCALE GENOMIC DNA]</scope>
    <source>
        <strain evidence="3 4">RP-3-8</strain>
    </source>
</reference>
<comment type="similarity">
    <text evidence="1">Belongs to the myoviridae tail sheath protein family.</text>
</comment>
<comment type="caution">
    <text evidence="3">The sequence shown here is derived from an EMBL/GenBank/DDBJ whole genome shotgun (WGS) entry which is preliminary data.</text>
</comment>
<dbReference type="EMBL" id="SJSM01000004">
    <property type="protein sequence ID" value="TCC97228.1"/>
    <property type="molecule type" value="Genomic_DNA"/>
</dbReference>
<dbReference type="AlphaFoldDB" id="A0A4R0NAE9"/>
<gene>
    <name evidence="3" type="ORF">EZ444_10280</name>
</gene>
<organism evidence="3 4">
    <name type="scientific">Pedobacter hiemivivus</name>
    <dbReference type="NCBI Taxonomy" id="2530454"/>
    <lineage>
        <taxon>Bacteria</taxon>
        <taxon>Pseudomonadati</taxon>
        <taxon>Bacteroidota</taxon>
        <taxon>Sphingobacteriia</taxon>
        <taxon>Sphingobacteriales</taxon>
        <taxon>Sphingobacteriaceae</taxon>
        <taxon>Pedobacter</taxon>
    </lineage>
</organism>
<dbReference type="PANTHER" id="PTHR35861">
    <property type="match status" value="1"/>
</dbReference>
<evidence type="ECO:0000313" key="4">
    <source>
        <dbReference type="Proteomes" id="UP000291117"/>
    </source>
</evidence>
<sequence>MATHKSPGVYIEELPAFPNSAIAVETAIPAFVGYTFKAESNGKSLIGVPTRINSFAEYVENFGGAFSPSFKIEADESSPDTFKVSYEEDNELYFFNSIRLFYANGGGPCVILAVDVYGDKENGLEVKASDFNKADGPLEILKNTPEPTLVVMPDVIKLKEAAYAIYTDVLAHCDGMQSRFAIFDLKNHDDSLKPSSVVDEFRSKIGNSFLNYGAAYYPWLNTSVVEIDELTFENLPDSYHDYLEDGLPQKIYENYKTKFAELDKAGLLDQIHNLNKNHHLELKSSSANYRAILNQARNFVNQLPPSAAIAGLYTMVDNTRGVWKSPANYSLNLVDSPVVSISSQDQEDFNVHPETGKSVNVIRPFQGLGTLVWGGRTLDGNSADWKYINVRRTLIMIEQSIKLATKAYVFEPNDANTWITVKAMVANFLTNLWKQGALAGAVPEQAFDVQIGLGATMTPTDILDGKMLISVKLAVVRPAEFIIITFQQQLQQS</sequence>
<accession>A0A4R0NAE9</accession>
<name>A0A4R0NAE9_9SPHI</name>
<dbReference type="Proteomes" id="UP000291117">
    <property type="component" value="Unassembled WGS sequence"/>
</dbReference>
<evidence type="ECO:0000256" key="1">
    <source>
        <dbReference type="ARBA" id="ARBA00008005"/>
    </source>
</evidence>
<dbReference type="PANTHER" id="PTHR35861:SF1">
    <property type="entry name" value="PHAGE TAIL SHEATH PROTEIN"/>
    <property type="match status" value="1"/>
</dbReference>
<dbReference type="InterPro" id="IPR052042">
    <property type="entry name" value="Tail_sheath_structural"/>
</dbReference>
<protein>
    <submittedName>
        <fullName evidence="3">Phage tail sheath family protein</fullName>
    </submittedName>
</protein>